<accession>A0ABT6DMU3</accession>
<feature type="transmembrane region" description="Helical" evidence="2">
    <location>
        <begin position="79"/>
        <end position="105"/>
    </location>
</feature>
<name>A0ABT6DMU3_9BACT</name>
<evidence type="ECO:0000256" key="2">
    <source>
        <dbReference type="SAM" id="Phobius"/>
    </source>
</evidence>
<feature type="transmembrane region" description="Helical" evidence="2">
    <location>
        <begin position="21"/>
        <end position="41"/>
    </location>
</feature>
<dbReference type="EMBL" id="JANRMI010000002">
    <property type="protein sequence ID" value="MDG0816453.1"/>
    <property type="molecule type" value="Genomic_DNA"/>
</dbReference>
<evidence type="ECO:0000313" key="3">
    <source>
        <dbReference type="EMBL" id="MDG0816453.1"/>
    </source>
</evidence>
<organism evidence="3 4">
    <name type="scientific">Bdellovibrio svalbardensis</name>
    <dbReference type="NCBI Taxonomy" id="2972972"/>
    <lineage>
        <taxon>Bacteria</taxon>
        <taxon>Pseudomonadati</taxon>
        <taxon>Bdellovibrionota</taxon>
        <taxon>Bdellovibrionia</taxon>
        <taxon>Bdellovibrionales</taxon>
        <taxon>Pseudobdellovibrionaceae</taxon>
        <taxon>Bdellovibrio</taxon>
    </lineage>
</organism>
<keyword evidence="2" id="KW-0472">Membrane</keyword>
<dbReference type="RefSeq" id="WP_277577932.1">
    <property type="nucleotide sequence ID" value="NZ_JANRMI010000002.1"/>
</dbReference>
<gene>
    <name evidence="3" type="ORF">NWE73_08770</name>
</gene>
<keyword evidence="1" id="KW-0175">Coiled coil</keyword>
<keyword evidence="2" id="KW-1133">Transmembrane helix</keyword>
<keyword evidence="2" id="KW-0812">Transmembrane</keyword>
<protein>
    <submittedName>
        <fullName evidence="3">Uncharacterized protein</fullName>
    </submittedName>
</protein>
<comment type="caution">
    <text evidence="3">The sequence shown here is derived from an EMBL/GenBank/DDBJ whole genome shotgun (WGS) entry which is preliminary data.</text>
</comment>
<evidence type="ECO:0000313" key="4">
    <source>
        <dbReference type="Proteomes" id="UP001152321"/>
    </source>
</evidence>
<sequence>MEVKLSKGVDDLMPEALKNRFGDPILGTYSVSFIIYNWRIFVLLLSDKNVDQKIGDIGRLLHPSFAWGSPVYEFIFPNIWTFICHPFVTPLIFAAWILFGMPYYFRRLYQWLLKRKVLATNDRYSEETKLSPIAKKISDLEERLNKELQRNGEYIVSTNNQQDLLDRLKQQVASLEKQKSEYDQTVAALRSELSENLKFNKELIKDLKSIGDGEADEGEKDPVSKIVDLFRKQPDLAESFVEITDQIISSNIRTSSAFASSRAKSIASSAKLGLIEKNERFSRWEITKLGNEVLKVLSFANSK</sequence>
<dbReference type="Proteomes" id="UP001152321">
    <property type="component" value="Unassembled WGS sequence"/>
</dbReference>
<proteinExistence type="predicted"/>
<reference evidence="3" key="1">
    <citation type="submission" date="2022-08" db="EMBL/GenBank/DDBJ databases">
        <title>Novel Bdellovibrio Species Isolated from Svalbard: Designation Bdellovibrio svalbardensis.</title>
        <authorList>
            <person name="Mitchell R.J."/>
            <person name="Choi S.Y."/>
        </authorList>
    </citation>
    <scope>NUCLEOTIDE SEQUENCE</scope>
    <source>
        <strain evidence="3">PAP01</strain>
    </source>
</reference>
<evidence type="ECO:0000256" key="1">
    <source>
        <dbReference type="SAM" id="Coils"/>
    </source>
</evidence>
<keyword evidence="4" id="KW-1185">Reference proteome</keyword>
<feature type="coiled-coil region" evidence="1">
    <location>
        <begin position="158"/>
        <end position="192"/>
    </location>
</feature>